<dbReference type="RefSeq" id="WP_181550668.1">
    <property type="nucleotide sequence ID" value="NZ_JACDUS010000003.1"/>
</dbReference>
<accession>A0A7W0HKB0</accession>
<proteinExistence type="predicted"/>
<dbReference type="EMBL" id="JACDUS010000003">
    <property type="protein sequence ID" value="MBA2880998.1"/>
    <property type="molecule type" value="Genomic_DNA"/>
</dbReference>
<reference evidence="1 2" key="1">
    <citation type="submission" date="2020-07" db="EMBL/GenBank/DDBJ databases">
        <title>Genomic Encyclopedia of Type Strains, Phase IV (KMG-IV): sequencing the most valuable type-strain genomes for metagenomic binning, comparative biology and taxonomic classification.</title>
        <authorList>
            <person name="Goeker M."/>
        </authorList>
    </citation>
    <scope>NUCLEOTIDE SEQUENCE [LARGE SCALE GENOMIC DNA]</scope>
    <source>
        <strain evidence="1 2">DSM 17721</strain>
    </source>
</reference>
<gene>
    <name evidence="1" type="ORF">HNR65_001324</name>
</gene>
<organism evidence="1 2">
    <name type="scientific">Desulfosalsimonas propionicica</name>
    <dbReference type="NCBI Taxonomy" id="332175"/>
    <lineage>
        <taxon>Bacteria</taxon>
        <taxon>Pseudomonadati</taxon>
        <taxon>Thermodesulfobacteriota</taxon>
        <taxon>Desulfobacteria</taxon>
        <taxon>Desulfobacterales</taxon>
        <taxon>Desulfosalsimonadaceae</taxon>
        <taxon>Desulfosalsimonas</taxon>
    </lineage>
</organism>
<dbReference type="AlphaFoldDB" id="A0A7W0HKB0"/>
<name>A0A7W0HKB0_9BACT</name>
<sequence>MDREKKTNSEFIIDALLTGRDLRSPEITQLVTEQSGKSIKIQDIASILAKLSNSEKCDLGFFIYKKRSAKGYTYHLVPEALSLPAEALYGLTRKTGKNRYTLEQTLADYPDLKKYVSSSRLKNREIKHSAKKRRKSLDKTISAIHLPSQTASTQQNEDSDQAIKMLVAQVLDEISEQGGLNININLNVRFTGIGEE</sequence>
<comment type="caution">
    <text evidence="1">The sequence shown here is derived from an EMBL/GenBank/DDBJ whole genome shotgun (WGS) entry which is preliminary data.</text>
</comment>
<evidence type="ECO:0000313" key="1">
    <source>
        <dbReference type="EMBL" id="MBA2880998.1"/>
    </source>
</evidence>
<evidence type="ECO:0000313" key="2">
    <source>
        <dbReference type="Proteomes" id="UP000525298"/>
    </source>
</evidence>
<keyword evidence="2" id="KW-1185">Reference proteome</keyword>
<protein>
    <submittedName>
        <fullName evidence="1">Uncharacterized protein</fullName>
    </submittedName>
</protein>
<dbReference type="Proteomes" id="UP000525298">
    <property type="component" value="Unassembled WGS sequence"/>
</dbReference>